<dbReference type="InterPro" id="IPR036188">
    <property type="entry name" value="FAD/NAD-bd_sf"/>
</dbReference>
<feature type="domain" description="FAD-binding" evidence="8">
    <location>
        <begin position="17"/>
        <end position="354"/>
    </location>
</feature>
<protein>
    <submittedName>
        <fullName evidence="9">UbiH/UbiF/VisC/COQ6 family ubiquinone biosynthesis hydroxylase</fullName>
    </submittedName>
</protein>
<keyword evidence="9" id="KW-0830">Ubiquinone</keyword>
<dbReference type="PROSITE" id="PS01304">
    <property type="entry name" value="UBIH"/>
    <property type="match status" value="1"/>
</dbReference>
<comment type="similarity">
    <text evidence="3">Belongs to the UbiH/COQ6 family.</text>
</comment>
<dbReference type="PRINTS" id="PR00420">
    <property type="entry name" value="RNGMNOXGNASE"/>
</dbReference>
<dbReference type="Pfam" id="PF01494">
    <property type="entry name" value="FAD_binding_3"/>
    <property type="match status" value="1"/>
</dbReference>
<keyword evidence="7" id="KW-0503">Monooxygenase</keyword>
<gene>
    <name evidence="9" type="ORF">H1D41_13905</name>
</gene>
<keyword evidence="10" id="KW-1185">Reference proteome</keyword>
<comment type="pathway">
    <text evidence="2">Cofactor biosynthesis; ubiquinone biosynthesis.</text>
</comment>
<dbReference type="Proteomes" id="UP000640583">
    <property type="component" value="Unassembled WGS sequence"/>
</dbReference>
<dbReference type="GO" id="GO:0110142">
    <property type="term" value="C:ubiquinone biosynthesis complex"/>
    <property type="evidence" value="ECO:0007669"/>
    <property type="project" value="UniProtKB-ARBA"/>
</dbReference>
<organism evidence="9 10">
    <name type="scientific">Halocynthiibacter styelae</name>
    <dbReference type="NCBI Taxonomy" id="2761955"/>
    <lineage>
        <taxon>Bacteria</taxon>
        <taxon>Pseudomonadati</taxon>
        <taxon>Pseudomonadota</taxon>
        <taxon>Alphaproteobacteria</taxon>
        <taxon>Rhodobacterales</taxon>
        <taxon>Paracoccaceae</taxon>
        <taxon>Halocynthiibacter</taxon>
    </lineage>
</organism>
<dbReference type="UniPathway" id="UPA00232"/>
<comment type="caution">
    <text evidence="9">The sequence shown here is derived from an EMBL/GenBank/DDBJ whole genome shotgun (WGS) entry which is preliminary data.</text>
</comment>
<sequence>MDNPRTVTIVGFMTCDSDILIAGGGLNGPSLALALADGGLNVTLVDAAPDGARETQGFDGRCYALALASQRLFQAIGVWPLLDGNAQPILNVKVTDGRAGEGPGPFVMGFDHAEIEEGPTGYMVEDRFISGALREAVERHPLITKISDAKAISQQVDGAIVTVGLDDGTSHTTRLLVGADGRGSGVASRAGIKRNGHSYHQTAVVCSVAHEKPHNATAHQFFMPDGPLAILPLPGDHSSIVWSTSDDTAARLAGLSDDDFMEELRPVFGDFLGDISLSGVRLTYPLSLSLAEHFVKDRLALVGDAAHGVHPVAGQGLNLGLRDVGALAEVVIEARRRGEDFAAVDVLARYEQWRRWDTTVMSAGMDGVVRLFSNDNPILRAARGMGLGIVNALPTLRRNFIREAAGLTGDLPKLMQGRQI</sequence>
<dbReference type="SUPFAM" id="SSF51905">
    <property type="entry name" value="FAD/NAD(P)-binding domain"/>
    <property type="match status" value="1"/>
</dbReference>
<comment type="cofactor">
    <cofactor evidence="1">
        <name>FAD</name>
        <dbReference type="ChEBI" id="CHEBI:57692"/>
    </cofactor>
</comment>
<reference evidence="9" key="1">
    <citation type="submission" date="2020-10" db="EMBL/GenBank/DDBJ databases">
        <title>Paenihalocynthiibacter styelae gen. nov., sp. nov., isolated from stalked sea squirt Styela clava.</title>
        <authorList>
            <person name="Kim Y.-O."/>
            <person name="Yoon J.-H."/>
        </authorList>
    </citation>
    <scope>NUCLEOTIDE SEQUENCE</scope>
    <source>
        <strain evidence="9">MYP1-1</strain>
    </source>
</reference>
<evidence type="ECO:0000256" key="7">
    <source>
        <dbReference type="ARBA" id="ARBA00023033"/>
    </source>
</evidence>
<evidence type="ECO:0000256" key="6">
    <source>
        <dbReference type="ARBA" id="ARBA00023002"/>
    </source>
</evidence>
<name>A0A8J7ISH4_9RHOB</name>
<keyword evidence="5" id="KW-0274">FAD</keyword>
<evidence type="ECO:0000259" key="8">
    <source>
        <dbReference type="Pfam" id="PF01494"/>
    </source>
</evidence>
<dbReference type="EMBL" id="JADCKQ010000011">
    <property type="protein sequence ID" value="MBI1494736.1"/>
    <property type="molecule type" value="Genomic_DNA"/>
</dbReference>
<dbReference type="FunFam" id="3.50.50.60:FF:000021">
    <property type="entry name" value="Ubiquinone biosynthesis monooxygenase COQ6"/>
    <property type="match status" value="1"/>
</dbReference>
<dbReference type="InterPro" id="IPR018168">
    <property type="entry name" value="Ubi_Hdrlase_CS"/>
</dbReference>
<evidence type="ECO:0000256" key="1">
    <source>
        <dbReference type="ARBA" id="ARBA00001974"/>
    </source>
</evidence>
<evidence type="ECO:0000256" key="2">
    <source>
        <dbReference type="ARBA" id="ARBA00004749"/>
    </source>
</evidence>
<dbReference type="GO" id="GO:0004497">
    <property type="term" value="F:monooxygenase activity"/>
    <property type="evidence" value="ECO:0007669"/>
    <property type="project" value="UniProtKB-KW"/>
</dbReference>
<dbReference type="NCBIfam" id="TIGR01988">
    <property type="entry name" value="Ubi-OHases"/>
    <property type="match status" value="1"/>
</dbReference>
<dbReference type="RefSeq" id="WP_394355412.1">
    <property type="nucleotide sequence ID" value="NZ_JADCKQ010000011.1"/>
</dbReference>
<dbReference type="GO" id="GO:0006744">
    <property type="term" value="P:ubiquinone biosynthetic process"/>
    <property type="evidence" value="ECO:0007669"/>
    <property type="project" value="UniProtKB-UniPathway"/>
</dbReference>
<dbReference type="Gene3D" id="3.50.50.60">
    <property type="entry name" value="FAD/NAD(P)-binding domain"/>
    <property type="match status" value="2"/>
</dbReference>
<keyword evidence="4" id="KW-0285">Flavoprotein</keyword>
<evidence type="ECO:0000313" key="10">
    <source>
        <dbReference type="Proteomes" id="UP000640583"/>
    </source>
</evidence>
<dbReference type="AlphaFoldDB" id="A0A8J7ISH4"/>
<dbReference type="InterPro" id="IPR051205">
    <property type="entry name" value="UbiH/COQ6_monooxygenase"/>
</dbReference>
<evidence type="ECO:0000256" key="3">
    <source>
        <dbReference type="ARBA" id="ARBA00005349"/>
    </source>
</evidence>
<dbReference type="InterPro" id="IPR010971">
    <property type="entry name" value="UbiH/COQ6"/>
</dbReference>
<evidence type="ECO:0000256" key="5">
    <source>
        <dbReference type="ARBA" id="ARBA00022827"/>
    </source>
</evidence>
<dbReference type="GO" id="GO:0071949">
    <property type="term" value="F:FAD binding"/>
    <property type="evidence" value="ECO:0007669"/>
    <property type="project" value="InterPro"/>
</dbReference>
<dbReference type="InterPro" id="IPR002938">
    <property type="entry name" value="FAD-bd"/>
</dbReference>
<proteinExistence type="inferred from homology"/>
<dbReference type="PANTHER" id="PTHR43876:SF7">
    <property type="entry name" value="UBIQUINONE BIOSYNTHESIS MONOOXYGENASE COQ6, MITOCHONDRIAL"/>
    <property type="match status" value="1"/>
</dbReference>
<dbReference type="GO" id="GO:0016705">
    <property type="term" value="F:oxidoreductase activity, acting on paired donors, with incorporation or reduction of molecular oxygen"/>
    <property type="evidence" value="ECO:0007669"/>
    <property type="project" value="InterPro"/>
</dbReference>
<accession>A0A8J7ISH4</accession>
<dbReference type="PANTHER" id="PTHR43876">
    <property type="entry name" value="UBIQUINONE BIOSYNTHESIS MONOOXYGENASE COQ6, MITOCHONDRIAL"/>
    <property type="match status" value="1"/>
</dbReference>
<evidence type="ECO:0000313" key="9">
    <source>
        <dbReference type="EMBL" id="MBI1494736.1"/>
    </source>
</evidence>
<keyword evidence="6" id="KW-0560">Oxidoreductase</keyword>
<evidence type="ECO:0000256" key="4">
    <source>
        <dbReference type="ARBA" id="ARBA00022630"/>
    </source>
</evidence>